<accession>A0A0W0F0M7</accession>
<evidence type="ECO:0000313" key="3">
    <source>
        <dbReference type="EMBL" id="KTB29888.1"/>
    </source>
</evidence>
<dbReference type="Pfam" id="PF03235">
    <property type="entry name" value="GmrSD_N"/>
    <property type="match status" value="1"/>
</dbReference>
<feature type="domain" description="GmrSD restriction endonucleases N-terminal" evidence="2">
    <location>
        <begin position="66"/>
        <end position="161"/>
    </location>
</feature>
<gene>
    <name evidence="3" type="ORF">WG66_17557</name>
</gene>
<feature type="region of interest" description="Disordered" evidence="1">
    <location>
        <begin position="1"/>
        <end position="44"/>
    </location>
</feature>
<proteinExistence type="predicted"/>
<protein>
    <recommendedName>
        <fullName evidence="2">GmrSD restriction endonucleases N-terminal domain-containing protein</fullName>
    </recommendedName>
</protein>
<comment type="caution">
    <text evidence="3">The sequence shown here is derived from an EMBL/GenBank/DDBJ whole genome shotgun (WGS) entry which is preliminary data.</text>
</comment>
<feature type="region of interest" description="Disordered" evidence="1">
    <location>
        <begin position="291"/>
        <end position="333"/>
    </location>
</feature>
<dbReference type="PANTHER" id="PTHR39639:SF1">
    <property type="entry name" value="DUF262 DOMAIN-CONTAINING PROTEIN"/>
    <property type="match status" value="1"/>
</dbReference>
<feature type="compositionally biased region" description="Acidic residues" evidence="1">
    <location>
        <begin position="317"/>
        <end position="330"/>
    </location>
</feature>
<feature type="compositionally biased region" description="Basic residues" evidence="1">
    <location>
        <begin position="30"/>
        <end position="39"/>
    </location>
</feature>
<feature type="compositionally biased region" description="Polar residues" evidence="1">
    <location>
        <begin position="440"/>
        <end position="451"/>
    </location>
</feature>
<organism evidence="3 4">
    <name type="scientific">Moniliophthora roreri</name>
    <name type="common">Frosty pod rot fungus</name>
    <name type="synonym">Monilia roreri</name>
    <dbReference type="NCBI Taxonomy" id="221103"/>
    <lineage>
        <taxon>Eukaryota</taxon>
        <taxon>Fungi</taxon>
        <taxon>Dikarya</taxon>
        <taxon>Basidiomycota</taxon>
        <taxon>Agaricomycotina</taxon>
        <taxon>Agaricomycetes</taxon>
        <taxon>Agaricomycetidae</taxon>
        <taxon>Agaricales</taxon>
        <taxon>Marasmiineae</taxon>
        <taxon>Marasmiaceae</taxon>
        <taxon>Moniliophthora</taxon>
    </lineage>
</organism>
<evidence type="ECO:0000259" key="2">
    <source>
        <dbReference type="Pfam" id="PF03235"/>
    </source>
</evidence>
<dbReference type="InterPro" id="IPR004919">
    <property type="entry name" value="GmrSD_N"/>
</dbReference>
<feature type="region of interest" description="Disordered" evidence="1">
    <location>
        <begin position="440"/>
        <end position="559"/>
    </location>
</feature>
<reference evidence="3 4" key="1">
    <citation type="submission" date="2015-12" db="EMBL/GenBank/DDBJ databases">
        <title>Draft genome sequence of Moniliophthora roreri, the causal agent of frosty pod rot of cacao.</title>
        <authorList>
            <person name="Aime M.C."/>
            <person name="Diaz-Valderrama J.R."/>
            <person name="Kijpornyongpan T."/>
            <person name="Phillips-Mora W."/>
        </authorList>
    </citation>
    <scope>NUCLEOTIDE SEQUENCE [LARGE SCALE GENOMIC DNA]</scope>
    <source>
        <strain evidence="3 4">MCA 2952</strain>
    </source>
</reference>
<dbReference type="AlphaFoldDB" id="A0A0W0F0M7"/>
<dbReference type="Proteomes" id="UP000054988">
    <property type="component" value="Unassembled WGS sequence"/>
</dbReference>
<feature type="compositionally biased region" description="Polar residues" evidence="1">
    <location>
        <begin position="1"/>
        <end position="11"/>
    </location>
</feature>
<dbReference type="PANTHER" id="PTHR39639">
    <property type="entry name" value="CHROMOSOME 16, WHOLE GENOME SHOTGUN SEQUENCE"/>
    <property type="match status" value="1"/>
</dbReference>
<dbReference type="EMBL" id="LATX01002407">
    <property type="protein sequence ID" value="KTB29888.1"/>
    <property type="molecule type" value="Genomic_DNA"/>
</dbReference>
<feature type="compositionally biased region" description="Acidic residues" evidence="1">
    <location>
        <begin position="467"/>
        <end position="476"/>
    </location>
</feature>
<sequence length="615" mass="68683">MDTDSELSSQLTDEDELDQEYAPQQASKTSTRKKGRTKTNVHQDNEYTLQNALKPPRATTYTAQALFEQIHLGGIDLDPEYQRDVVWTKEKQSQLIDSILRNYYIPPIIFAVTTHDDGSESRVCIDGKQRLTSIRLFMEGMIPHKDPHTGQQFWYKDNPGKPGRKTILPEKYRTIFANKQVVCVEYGELKQCDERDIFRRVQLGVALTPAEKLQAISTPRADFIRGLLNRYNTDQTLGHPDISWDKERARDYHVFALAVYSLDKWKSNNKDKNLALAGIAQIEKWLSEKVDAPTSGARKTTGRKKRKKVNPDHDNEYFDDDDDDDDDGEYGEVPPAFKKKIEEAFEFTVKVATNRKYNLSFRSASGISTKVAPIEMAGIIMLAYVTQSELKGDLKRFSELITCMRTHLREGHEDVRMNSRVGRSMFDFVFRAGRDPWNFSGTSSSVSANAEQSRKKGKGKRRAANNDNDDNDESDYEAQSRKQSKKKGRYGVSTTSQPSVLQAAKRTPSAKAPLTPSATPITEPGSGPANPQRLPSPNEMPAGGDVKGEPSSPGFSSIPAMDMNAVMQAQAQLMGAVGGMPPQITPQLMANWLQAVGSGMYLPQSQPQPEQGGGT</sequence>
<evidence type="ECO:0000313" key="4">
    <source>
        <dbReference type="Proteomes" id="UP000054988"/>
    </source>
</evidence>
<name>A0A0W0F0M7_MONRR</name>
<dbReference type="eggNOG" id="ENOG502S229">
    <property type="taxonomic scope" value="Eukaryota"/>
</dbReference>
<evidence type="ECO:0000256" key="1">
    <source>
        <dbReference type="SAM" id="MobiDB-lite"/>
    </source>
</evidence>